<dbReference type="AlphaFoldDB" id="A0A0P0FFH5"/>
<proteinExistence type="predicted"/>
<accession>A0A0P0FFH5</accession>
<evidence type="ECO:0000313" key="2">
    <source>
        <dbReference type="Proteomes" id="UP000283616"/>
    </source>
</evidence>
<organism evidence="1 2">
    <name type="scientific">Bacteroides thetaiotaomicron</name>
    <dbReference type="NCBI Taxonomy" id="818"/>
    <lineage>
        <taxon>Bacteria</taxon>
        <taxon>Pseudomonadati</taxon>
        <taxon>Bacteroidota</taxon>
        <taxon>Bacteroidia</taxon>
        <taxon>Bacteroidales</taxon>
        <taxon>Bacteroidaceae</taxon>
        <taxon>Bacteroides</taxon>
    </lineage>
</organism>
<dbReference type="Proteomes" id="UP000283616">
    <property type="component" value="Unassembled WGS sequence"/>
</dbReference>
<comment type="caution">
    <text evidence="1">The sequence shown here is derived from an EMBL/GenBank/DDBJ whole genome shotgun (WGS) entry which is preliminary data.</text>
</comment>
<dbReference type="KEGG" id="btho:Btheta7330_02960"/>
<name>A0A0P0FFH5_BACT4</name>
<sequence length="63" mass="7300">MIIDIIGYFFAFIFLSKMLAIPFVGYPTLLSSHINITKKCFFTSFFVCITINIYICTKFKEKG</sequence>
<dbReference type="EMBL" id="QROV01000004">
    <property type="protein sequence ID" value="RHL62832.1"/>
    <property type="molecule type" value="Genomic_DNA"/>
</dbReference>
<evidence type="ECO:0000313" key="1">
    <source>
        <dbReference type="EMBL" id="RHL62832.1"/>
    </source>
</evidence>
<reference evidence="1 2" key="1">
    <citation type="submission" date="2018-08" db="EMBL/GenBank/DDBJ databases">
        <title>A genome reference for cultivated species of the human gut microbiota.</title>
        <authorList>
            <person name="Zou Y."/>
            <person name="Xue W."/>
            <person name="Luo G."/>
        </authorList>
    </citation>
    <scope>NUCLEOTIDE SEQUENCE [LARGE SCALE GENOMIC DNA]</scope>
    <source>
        <strain evidence="1 2">AF37-12</strain>
    </source>
</reference>
<gene>
    <name evidence="1" type="ORF">DW011_04035</name>
</gene>
<protein>
    <submittedName>
        <fullName evidence="1">Uncharacterized protein</fullName>
    </submittedName>
</protein>